<feature type="compositionally biased region" description="Polar residues" evidence="5">
    <location>
        <begin position="280"/>
        <end position="293"/>
    </location>
</feature>
<dbReference type="Gene3D" id="1.25.10.10">
    <property type="entry name" value="Leucine-rich Repeat Variant"/>
    <property type="match status" value="2"/>
</dbReference>
<evidence type="ECO:0000256" key="1">
    <source>
        <dbReference type="ARBA" id="ARBA00022737"/>
    </source>
</evidence>
<evidence type="ECO:0000256" key="2">
    <source>
        <dbReference type="ARBA" id="ARBA00022803"/>
    </source>
</evidence>
<dbReference type="PANTHER" id="PTHR12697">
    <property type="entry name" value="PBS LYASE HEAT-LIKE PROTEIN"/>
    <property type="match status" value="1"/>
</dbReference>
<evidence type="ECO:0000256" key="4">
    <source>
        <dbReference type="SAM" id="Coils"/>
    </source>
</evidence>
<feature type="coiled-coil region" evidence="4">
    <location>
        <begin position="211"/>
        <end position="238"/>
    </location>
</feature>
<feature type="signal peptide" evidence="6">
    <location>
        <begin position="1"/>
        <end position="20"/>
    </location>
</feature>
<dbReference type="GO" id="GO:0016491">
    <property type="term" value="F:oxidoreductase activity"/>
    <property type="evidence" value="ECO:0007669"/>
    <property type="project" value="TreeGrafter"/>
</dbReference>
<dbReference type="SUPFAM" id="SSF48452">
    <property type="entry name" value="TPR-like"/>
    <property type="match status" value="1"/>
</dbReference>
<reference evidence="7 8" key="1">
    <citation type="journal article" date="2018" name="Nat. Biotechnol.">
        <title>A standardized bacterial taxonomy based on genome phylogeny substantially revises the tree of life.</title>
        <authorList>
            <person name="Parks D.H."/>
            <person name="Chuvochina M."/>
            <person name="Waite D.W."/>
            <person name="Rinke C."/>
            <person name="Skarshewski A."/>
            <person name="Chaumeil P.A."/>
            <person name="Hugenholtz P."/>
        </authorList>
    </citation>
    <scope>NUCLEOTIDE SEQUENCE [LARGE SCALE GENOMIC DNA]</scope>
    <source>
        <strain evidence="7">UBA9375</strain>
    </source>
</reference>
<feature type="region of interest" description="Disordered" evidence="5">
    <location>
        <begin position="239"/>
        <end position="267"/>
    </location>
</feature>
<dbReference type="SUPFAM" id="SSF48371">
    <property type="entry name" value="ARM repeat"/>
    <property type="match status" value="1"/>
</dbReference>
<keyword evidence="6" id="KW-0732">Signal</keyword>
<dbReference type="SMART" id="SM00028">
    <property type="entry name" value="TPR"/>
    <property type="match status" value="4"/>
</dbReference>
<comment type="caution">
    <text evidence="7">The sequence shown here is derived from an EMBL/GenBank/DDBJ whole genome shotgun (WGS) entry which is preliminary data.</text>
</comment>
<evidence type="ECO:0000256" key="5">
    <source>
        <dbReference type="SAM" id="MobiDB-lite"/>
    </source>
</evidence>
<feature type="chain" id="PRO_5044855698" description="Tetratricopeptide repeat protein" evidence="6">
    <location>
        <begin position="21"/>
        <end position="790"/>
    </location>
</feature>
<sequence>MKRCSIWAAVLSASVAVPFAGCSHMPTAMLPSSAREKVLDSKMAVAQDLENKKELEKAKKAYESIHKADPDRALACHRLAIVSYRLGERDESLEYFEKAKTLTPENAELLSDYGYALYKMKKYPQAEEVLRKSVALSPKSERATTRLATVLGSQGKMQESYAQLCKISSPAEAHEIIAHLHSERGEKQLALTEYQKSLAMSKREASGQGAIKKGSKEYEQNQKLLKRVEQNIAQLSTDPALKNSMPDTRMVSHTQKSQAKPEMKTAGLEKDLFPKVKNTSANKPEMKTQQPQAKTEVADAKDSPFRVIRDRLLNESKDTVVENPFLADPKLSESAFDEPQVEVAVKQPEQKQVAKVEKLIAEVKSQPETRENISFRQLTDENVKRLEDAASVEKQTVAVAAAQEQVAQVAAASEQNQSKKKRSAFELMRELQNELISDFTPPQQESSAPQPEYRLVKQTGPQFEERNPFENANHVTTDDSPFEGTAVTRIGKWKPVDPATSKTSGTSNLKTVSRQVEIQPVAQNPKLVVQTASVSQPKQDLIQPNTAEALCPGAEGEVLSLVRELNSNQVPELKQTIQRLGAMESEAAAAVPALRSLSLHDNMGVRIQCAFSLWKIEGNTDDSVPTLIDAMNSSVESDRSFAAAVLAQIGFHSQELTPILVRSLSDNNEYVRLHTAELLARDSDWKYQANKTLADCLLSKDVNIRWLASYSLADLKPEDDHVIAALSIALQDKASQVRAGAAYALGEIGPYAHKSIPELQKARFDTNSEVRTAAKNALSRVRRVTPPSAN</sequence>
<name>A0A3D3QZS8_9PLAN</name>
<dbReference type="Gene3D" id="1.25.40.10">
    <property type="entry name" value="Tetratricopeptide repeat domain"/>
    <property type="match status" value="1"/>
</dbReference>
<feature type="region of interest" description="Disordered" evidence="5">
    <location>
        <begin position="280"/>
        <end position="300"/>
    </location>
</feature>
<feature type="repeat" description="TPR" evidence="3">
    <location>
        <begin position="73"/>
        <end position="106"/>
    </location>
</feature>
<feature type="repeat" description="TPR" evidence="3">
    <location>
        <begin position="107"/>
        <end position="140"/>
    </location>
</feature>
<dbReference type="EMBL" id="DQAY01000022">
    <property type="protein sequence ID" value="HCO22093.1"/>
    <property type="molecule type" value="Genomic_DNA"/>
</dbReference>
<evidence type="ECO:0000256" key="6">
    <source>
        <dbReference type="SAM" id="SignalP"/>
    </source>
</evidence>
<dbReference type="AlphaFoldDB" id="A0A3D3QZS8"/>
<dbReference type="InterPro" id="IPR011989">
    <property type="entry name" value="ARM-like"/>
</dbReference>
<dbReference type="InterPro" id="IPR013105">
    <property type="entry name" value="TPR_2"/>
</dbReference>
<dbReference type="InterPro" id="IPR016024">
    <property type="entry name" value="ARM-type_fold"/>
</dbReference>
<evidence type="ECO:0008006" key="9">
    <source>
        <dbReference type="Google" id="ProtNLM"/>
    </source>
</evidence>
<evidence type="ECO:0000313" key="7">
    <source>
        <dbReference type="EMBL" id="HCO22093.1"/>
    </source>
</evidence>
<protein>
    <recommendedName>
        <fullName evidence="9">Tetratricopeptide repeat protein</fullName>
    </recommendedName>
</protein>
<accession>A0A3D3QZS8</accession>
<dbReference type="PANTHER" id="PTHR12697:SF5">
    <property type="entry name" value="DEOXYHYPUSINE HYDROXYLASE"/>
    <property type="match status" value="1"/>
</dbReference>
<organism evidence="7 8">
    <name type="scientific">Gimesia maris</name>
    <dbReference type="NCBI Taxonomy" id="122"/>
    <lineage>
        <taxon>Bacteria</taxon>
        <taxon>Pseudomonadati</taxon>
        <taxon>Planctomycetota</taxon>
        <taxon>Planctomycetia</taxon>
        <taxon>Planctomycetales</taxon>
        <taxon>Planctomycetaceae</taxon>
        <taxon>Gimesia</taxon>
    </lineage>
</organism>
<dbReference type="InterPro" id="IPR019734">
    <property type="entry name" value="TPR_rpt"/>
</dbReference>
<dbReference type="SMART" id="SM00567">
    <property type="entry name" value="EZ_HEAT"/>
    <property type="match status" value="4"/>
</dbReference>
<evidence type="ECO:0000313" key="8">
    <source>
        <dbReference type="Proteomes" id="UP000263642"/>
    </source>
</evidence>
<keyword evidence="2 3" id="KW-0802">TPR repeat</keyword>
<dbReference type="InterPro" id="IPR004155">
    <property type="entry name" value="PBS_lyase_HEAT"/>
</dbReference>
<dbReference type="InterPro" id="IPR011990">
    <property type="entry name" value="TPR-like_helical_dom_sf"/>
</dbReference>
<proteinExistence type="predicted"/>
<evidence type="ECO:0000256" key="3">
    <source>
        <dbReference type="PROSITE-ProRule" id="PRU00339"/>
    </source>
</evidence>
<dbReference type="Pfam" id="PF07719">
    <property type="entry name" value="TPR_2"/>
    <property type="match status" value="1"/>
</dbReference>
<keyword evidence="1" id="KW-0677">Repeat</keyword>
<dbReference type="Proteomes" id="UP000263642">
    <property type="component" value="Unassembled WGS sequence"/>
</dbReference>
<keyword evidence="4" id="KW-0175">Coiled coil</keyword>
<gene>
    <name evidence="7" type="ORF">DIT97_03130</name>
</gene>
<dbReference type="PROSITE" id="PS50005">
    <property type="entry name" value="TPR"/>
    <property type="match status" value="2"/>
</dbReference>